<gene>
    <name evidence="7" type="ORF">SCAR479_00404</name>
</gene>
<sequence length="302" mass="31256">MLSSISVATTCLKQFWFEEGGGPVLGNPNDTACWPLALHVTASPAICPDGYHAACNPVTTLTSQKLDYCCPNGYFCDGGIYSCSSKVGSLTTANGTSVNSNGETIVKLISFSGVNANSVAVKYADSDTMFTVSQTATSGTDSTGATPLPTTSLPLTTSTASTTSNTSGPTTVPHSAMEQTGGLSAGAKAGIGVGVGIAVLLLLGLLAFFHFRNRATSQNQTGPGQRPQQQDLSIAADFQGSYRQQPYQEGQYSSQIQELAITAPAINELDGKYTGLEKSSPGVASEPSELSAESGWHDSNTR</sequence>
<accession>A0ABR2YA78</accession>
<keyword evidence="3 6" id="KW-1133">Transmembrane helix</keyword>
<dbReference type="PANTHER" id="PTHR15549:SF26">
    <property type="entry name" value="AXIAL BUDDING PATTERN PROTEIN 2-RELATED"/>
    <property type="match status" value="1"/>
</dbReference>
<feature type="region of interest" description="Disordered" evidence="5">
    <location>
        <begin position="135"/>
        <end position="178"/>
    </location>
</feature>
<reference evidence="7 8" key="1">
    <citation type="submission" date="2024-02" db="EMBL/GenBank/DDBJ databases">
        <title>First draft genome assembly of two strains of Seiridium cardinale.</title>
        <authorList>
            <person name="Emiliani G."/>
            <person name="Scali E."/>
        </authorList>
    </citation>
    <scope>NUCLEOTIDE SEQUENCE [LARGE SCALE GENOMIC DNA]</scope>
    <source>
        <strain evidence="7 8">BM-138-000479</strain>
    </source>
</reference>
<evidence type="ECO:0000256" key="2">
    <source>
        <dbReference type="ARBA" id="ARBA00022692"/>
    </source>
</evidence>
<protein>
    <submittedName>
        <fullName evidence="7">Uncharacterized protein</fullName>
    </submittedName>
</protein>
<feature type="compositionally biased region" description="Low complexity" evidence="5">
    <location>
        <begin position="135"/>
        <end position="171"/>
    </location>
</feature>
<comment type="caution">
    <text evidence="7">The sequence shown here is derived from an EMBL/GenBank/DDBJ whole genome shotgun (WGS) entry which is preliminary data.</text>
</comment>
<name>A0ABR2YA78_9PEZI</name>
<evidence type="ECO:0000256" key="6">
    <source>
        <dbReference type="SAM" id="Phobius"/>
    </source>
</evidence>
<keyword evidence="2 6" id="KW-0812">Transmembrane</keyword>
<evidence type="ECO:0000313" key="7">
    <source>
        <dbReference type="EMBL" id="KAK9783845.1"/>
    </source>
</evidence>
<dbReference type="Proteomes" id="UP001465668">
    <property type="component" value="Unassembled WGS sequence"/>
</dbReference>
<evidence type="ECO:0000256" key="4">
    <source>
        <dbReference type="ARBA" id="ARBA00023136"/>
    </source>
</evidence>
<evidence type="ECO:0000256" key="5">
    <source>
        <dbReference type="SAM" id="MobiDB-lite"/>
    </source>
</evidence>
<feature type="region of interest" description="Disordered" evidence="5">
    <location>
        <begin position="272"/>
        <end position="302"/>
    </location>
</feature>
<dbReference type="PANTHER" id="PTHR15549">
    <property type="entry name" value="PAIRED IMMUNOGLOBULIN-LIKE TYPE 2 RECEPTOR"/>
    <property type="match status" value="1"/>
</dbReference>
<evidence type="ECO:0000256" key="3">
    <source>
        <dbReference type="ARBA" id="ARBA00022989"/>
    </source>
</evidence>
<proteinExistence type="predicted"/>
<dbReference type="EMBL" id="JARVKM010000001">
    <property type="protein sequence ID" value="KAK9783845.1"/>
    <property type="molecule type" value="Genomic_DNA"/>
</dbReference>
<comment type="subcellular location">
    <subcellularLocation>
        <location evidence="1">Membrane</location>
        <topology evidence="1">Single-pass membrane protein</topology>
    </subcellularLocation>
</comment>
<evidence type="ECO:0000256" key="1">
    <source>
        <dbReference type="ARBA" id="ARBA00004167"/>
    </source>
</evidence>
<feature type="transmembrane region" description="Helical" evidence="6">
    <location>
        <begin position="189"/>
        <end position="209"/>
    </location>
</feature>
<evidence type="ECO:0000313" key="8">
    <source>
        <dbReference type="Proteomes" id="UP001465668"/>
    </source>
</evidence>
<organism evidence="7 8">
    <name type="scientific">Seiridium cardinale</name>
    <dbReference type="NCBI Taxonomy" id="138064"/>
    <lineage>
        <taxon>Eukaryota</taxon>
        <taxon>Fungi</taxon>
        <taxon>Dikarya</taxon>
        <taxon>Ascomycota</taxon>
        <taxon>Pezizomycotina</taxon>
        <taxon>Sordariomycetes</taxon>
        <taxon>Xylariomycetidae</taxon>
        <taxon>Amphisphaeriales</taxon>
        <taxon>Sporocadaceae</taxon>
        <taxon>Seiridium</taxon>
    </lineage>
</organism>
<keyword evidence="4 6" id="KW-0472">Membrane</keyword>
<keyword evidence="8" id="KW-1185">Reference proteome</keyword>
<dbReference type="InterPro" id="IPR051694">
    <property type="entry name" value="Immunoregulatory_rcpt-like"/>
</dbReference>